<dbReference type="GO" id="GO:0019134">
    <property type="term" value="F:glucosamine-1-phosphate N-acetyltransferase activity"/>
    <property type="evidence" value="ECO:0007669"/>
    <property type="project" value="UniProtKB-UniRule"/>
</dbReference>
<feature type="region of interest" description="Linker" evidence="18">
    <location>
        <begin position="237"/>
        <end position="257"/>
    </location>
</feature>
<dbReference type="GO" id="GO:0016020">
    <property type="term" value="C:membrane"/>
    <property type="evidence" value="ECO:0007669"/>
    <property type="project" value="GOC"/>
</dbReference>
<dbReference type="GO" id="GO:0000287">
    <property type="term" value="F:magnesium ion binding"/>
    <property type="evidence" value="ECO:0007669"/>
    <property type="project" value="UniProtKB-UniRule"/>
</dbReference>
<comment type="subunit">
    <text evidence="18">Homotrimer.</text>
</comment>
<dbReference type="InterPro" id="IPR011004">
    <property type="entry name" value="Trimer_LpxA-like_sf"/>
</dbReference>
<dbReference type="GO" id="GO:0008360">
    <property type="term" value="P:regulation of cell shape"/>
    <property type="evidence" value="ECO:0007669"/>
    <property type="project" value="UniProtKB-KW"/>
</dbReference>
<dbReference type="Gene3D" id="2.160.10.10">
    <property type="entry name" value="Hexapeptide repeat proteins"/>
    <property type="match status" value="1"/>
</dbReference>
<keyword evidence="5 18" id="KW-0808">Transferase</keyword>
<comment type="similarity">
    <text evidence="2 18">In the C-terminal section; belongs to the transferase hexapeptide repeat family.</text>
</comment>
<comment type="cofactor">
    <cofactor evidence="18">
        <name>Mg(2+)</name>
        <dbReference type="ChEBI" id="CHEBI:18420"/>
    </cofactor>
    <text evidence="18">Binds 1 Mg(2+) ion per subunit.</text>
</comment>
<dbReference type="GO" id="GO:0071555">
    <property type="term" value="P:cell wall organization"/>
    <property type="evidence" value="ECO:0007669"/>
    <property type="project" value="UniProtKB-KW"/>
</dbReference>
<dbReference type="CDD" id="cd02540">
    <property type="entry name" value="GT2_GlmU_N_bac"/>
    <property type="match status" value="1"/>
</dbReference>
<dbReference type="GO" id="GO:0009252">
    <property type="term" value="P:peptidoglycan biosynthetic process"/>
    <property type="evidence" value="ECO:0007669"/>
    <property type="project" value="UniProtKB-UniRule"/>
</dbReference>
<feature type="binding site" evidence="18">
    <location>
        <position position="411"/>
    </location>
    <ligand>
        <name>acetyl-CoA</name>
        <dbReference type="ChEBI" id="CHEBI:57288"/>
    </ligand>
</feature>
<name>A0A3A3Z0T0_9ACTN</name>
<evidence type="ECO:0000256" key="14">
    <source>
        <dbReference type="ARBA" id="ARBA00023316"/>
    </source>
</evidence>
<keyword evidence="6 18" id="KW-0548">Nucleotidyltransferase</keyword>
<feature type="binding site" evidence="18">
    <location>
        <begin position="107"/>
        <end position="109"/>
    </location>
    <ligand>
        <name>UDP-N-acetyl-alpha-D-glucosamine</name>
        <dbReference type="ChEBI" id="CHEBI:57705"/>
    </ligand>
</feature>
<evidence type="ECO:0000256" key="5">
    <source>
        <dbReference type="ARBA" id="ARBA00022679"/>
    </source>
</evidence>
<dbReference type="PANTHER" id="PTHR43584:SF3">
    <property type="entry name" value="BIFUNCTIONAL PROTEIN GLMU"/>
    <property type="match status" value="1"/>
</dbReference>
<feature type="compositionally biased region" description="Basic and acidic residues" evidence="19">
    <location>
        <begin position="468"/>
        <end position="487"/>
    </location>
</feature>
<feature type="binding site" evidence="18">
    <location>
        <position position="446"/>
    </location>
    <ligand>
        <name>acetyl-CoA</name>
        <dbReference type="ChEBI" id="CHEBI:57288"/>
    </ligand>
</feature>
<dbReference type="OrthoDB" id="9775031at2"/>
<evidence type="ECO:0000256" key="18">
    <source>
        <dbReference type="HAMAP-Rule" id="MF_01631"/>
    </source>
</evidence>
<evidence type="ECO:0000256" key="7">
    <source>
        <dbReference type="ARBA" id="ARBA00022723"/>
    </source>
</evidence>
<evidence type="ECO:0000256" key="12">
    <source>
        <dbReference type="ARBA" id="ARBA00023268"/>
    </source>
</evidence>
<feature type="binding site" evidence="18">
    <location>
        <position position="176"/>
    </location>
    <ligand>
        <name>UDP-N-acetyl-alpha-D-glucosamine</name>
        <dbReference type="ChEBI" id="CHEBI:57705"/>
    </ligand>
</feature>
<keyword evidence="11 18" id="KW-0573">Peptidoglycan synthesis</keyword>
<feature type="binding site" evidence="18">
    <location>
        <position position="146"/>
    </location>
    <ligand>
        <name>UDP-N-acetyl-alpha-D-glucosamine</name>
        <dbReference type="ChEBI" id="CHEBI:57705"/>
    </ligand>
</feature>
<dbReference type="AlphaFoldDB" id="A0A3A3Z0T0"/>
<evidence type="ECO:0000256" key="13">
    <source>
        <dbReference type="ARBA" id="ARBA00023315"/>
    </source>
</evidence>
<evidence type="ECO:0000256" key="10">
    <source>
        <dbReference type="ARBA" id="ARBA00022960"/>
    </source>
</evidence>
<evidence type="ECO:0000256" key="4">
    <source>
        <dbReference type="ARBA" id="ARBA00022490"/>
    </source>
</evidence>
<dbReference type="Gene3D" id="3.90.550.10">
    <property type="entry name" value="Spore Coat Polysaccharide Biosynthesis Protein SpsA, Chain A"/>
    <property type="match status" value="1"/>
</dbReference>
<comment type="function">
    <text evidence="17 18">Catalyzes the last two sequential reactions in the de novo biosynthetic pathway for UDP-N-acetylglucosamine (UDP-GlcNAc). The C-terminal domain catalyzes the transfer of acetyl group from acetyl coenzyme A to glucosamine-1-phosphate (GlcN-1-P) to produce N-acetylglucosamine-1-phosphate (GlcNAc-1-P), which is converted into UDP-GlcNAc by the transfer of uridine 5-monophosphate (from uridine 5-triphosphate), a reaction catalyzed by the N-terminal domain.</text>
</comment>
<dbReference type="EC" id="2.3.1.157" evidence="18"/>
<keyword evidence="22" id="KW-1185">Reference proteome</keyword>
<feature type="region of interest" description="Disordered" evidence="19">
    <location>
        <begin position="455"/>
        <end position="504"/>
    </location>
</feature>
<feature type="binding site" evidence="18">
    <location>
        <position position="26"/>
    </location>
    <ligand>
        <name>UDP-N-acetyl-alpha-D-glucosamine</name>
        <dbReference type="ChEBI" id="CHEBI:57705"/>
    </ligand>
</feature>
<dbReference type="CDD" id="cd03353">
    <property type="entry name" value="LbH_GlmU_C"/>
    <property type="match status" value="1"/>
</dbReference>
<dbReference type="Pfam" id="PF12804">
    <property type="entry name" value="NTP_transf_3"/>
    <property type="match status" value="1"/>
</dbReference>
<feature type="binding site" evidence="18">
    <location>
        <position position="429"/>
    </location>
    <ligand>
        <name>acetyl-CoA</name>
        <dbReference type="ChEBI" id="CHEBI:57288"/>
    </ligand>
</feature>
<evidence type="ECO:0000256" key="8">
    <source>
        <dbReference type="ARBA" id="ARBA00022737"/>
    </source>
</evidence>
<proteinExistence type="inferred from homology"/>
<feature type="binding site" evidence="18">
    <location>
        <begin position="84"/>
        <end position="85"/>
    </location>
    <ligand>
        <name>UDP-N-acetyl-alpha-D-glucosamine</name>
        <dbReference type="ChEBI" id="CHEBI:57705"/>
    </ligand>
</feature>
<evidence type="ECO:0000259" key="20">
    <source>
        <dbReference type="Pfam" id="PF12804"/>
    </source>
</evidence>
<dbReference type="InterPro" id="IPR005882">
    <property type="entry name" value="Bifunctional_GlmU"/>
</dbReference>
<evidence type="ECO:0000256" key="15">
    <source>
        <dbReference type="ARBA" id="ARBA00048247"/>
    </source>
</evidence>
<feature type="binding site" evidence="18">
    <location>
        <position position="234"/>
    </location>
    <ligand>
        <name>UDP-N-acetyl-alpha-D-glucosamine</name>
        <dbReference type="ChEBI" id="CHEBI:57705"/>
    </ligand>
</feature>
<dbReference type="PANTHER" id="PTHR43584">
    <property type="entry name" value="NUCLEOTIDYL TRANSFERASE"/>
    <property type="match status" value="1"/>
</dbReference>
<keyword evidence="7 18" id="KW-0479">Metal-binding</keyword>
<feature type="active site" description="Proton acceptor" evidence="18">
    <location>
        <position position="369"/>
    </location>
</feature>
<comment type="pathway">
    <text evidence="18">Nucleotide-sugar biosynthesis; UDP-N-acetyl-alpha-D-glucosamine biosynthesis; UDP-N-acetyl-alpha-D-glucosamine from N-acetyl-alpha-D-glucosamine 1-phosphate: step 1/1.</text>
</comment>
<organism evidence="21 22">
    <name type="scientific">Vallicoccus soli</name>
    <dbReference type="NCBI Taxonomy" id="2339232"/>
    <lineage>
        <taxon>Bacteria</taxon>
        <taxon>Bacillati</taxon>
        <taxon>Actinomycetota</taxon>
        <taxon>Actinomycetes</taxon>
        <taxon>Motilibacterales</taxon>
        <taxon>Vallicoccaceae</taxon>
        <taxon>Vallicoccus</taxon>
    </lineage>
</organism>
<keyword evidence="10 18" id="KW-0133">Cell shape</keyword>
<feature type="binding site" evidence="18">
    <location>
        <position position="234"/>
    </location>
    <ligand>
        <name>Mg(2+)</name>
        <dbReference type="ChEBI" id="CHEBI:18420"/>
    </ligand>
</feature>
<dbReference type="InterPro" id="IPR001451">
    <property type="entry name" value="Hexapep"/>
</dbReference>
<dbReference type="HAMAP" id="MF_01631">
    <property type="entry name" value="GlmU"/>
    <property type="match status" value="1"/>
</dbReference>
<keyword evidence="12 18" id="KW-0511">Multifunctional enzyme</keyword>
<feature type="binding site" evidence="18">
    <location>
        <position position="357"/>
    </location>
    <ligand>
        <name>UDP-N-acetyl-alpha-D-glucosamine</name>
        <dbReference type="ChEBI" id="CHEBI:57705"/>
    </ligand>
</feature>
<dbReference type="InterPro" id="IPR038009">
    <property type="entry name" value="GlmU_C_LbH"/>
</dbReference>
<comment type="caution">
    <text evidence="21">The sequence shown here is derived from an EMBL/GenBank/DDBJ whole genome shotgun (WGS) entry which is preliminary data.</text>
</comment>
<protein>
    <recommendedName>
        <fullName evidence="18">Bifunctional protein GlmU</fullName>
    </recommendedName>
    <domain>
        <recommendedName>
            <fullName evidence="18">UDP-N-acetylglucosamine pyrophosphorylase</fullName>
            <ecNumber evidence="18">2.7.7.23</ecNumber>
        </recommendedName>
        <alternativeName>
            <fullName evidence="18">N-acetylglucosamine-1-phosphate uridyltransferase</fullName>
        </alternativeName>
    </domain>
    <domain>
        <recommendedName>
            <fullName evidence="18">Glucosamine-1-phosphate N-acetyltransferase</fullName>
            <ecNumber evidence="18">2.3.1.157</ecNumber>
        </recommendedName>
    </domain>
</protein>
<dbReference type="SUPFAM" id="SSF53448">
    <property type="entry name" value="Nucleotide-diphospho-sugar transferases"/>
    <property type="match status" value="1"/>
</dbReference>
<feature type="domain" description="MobA-like NTP transferase" evidence="20">
    <location>
        <begin position="9"/>
        <end position="137"/>
    </location>
</feature>
<evidence type="ECO:0000256" key="19">
    <source>
        <dbReference type="SAM" id="MobiDB-lite"/>
    </source>
</evidence>
<evidence type="ECO:0000256" key="11">
    <source>
        <dbReference type="ARBA" id="ARBA00022984"/>
    </source>
</evidence>
<accession>A0A3A3Z0T0</accession>
<evidence type="ECO:0000313" key="22">
    <source>
        <dbReference type="Proteomes" id="UP000265614"/>
    </source>
</evidence>
<dbReference type="NCBIfam" id="NF010932">
    <property type="entry name" value="PRK14352.1"/>
    <property type="match status" value="1"/>
</dbReference>
<feature type="binding site" evidence="18">
    <location>
        <position position="79"/>
    </location>
    <ligand>
        <name>UDP-N-acetyl-alpha-D-glucosamine</name>
        <dbReference type="ChEBI" id="CHEBI:57705"/>
    </ligand>
</feature>
<evidence type="ECO:0000256" key="9">
    <source>
        <dbReference type="ARBA" id="ARBA00022842"/>
    </source>
</evidence>
<dbReference type="GO" id="GO:0006048">
    <property type="term" value="P:UDP-N-acetylglucosamine biosynthetic process"/>
    <property type="evidence" value="ECO:0007669"/>
    <property type="project" value="UniProtKB-UniPathway"/>
</dbReference>
<evidence type="ECO:0000256" key="3">
    <source>
        <dbReference type="ARBA" id="ARBA00007947"/>
    </source>
</evidence>
<dbReference type="Proteomes" id="UP000265614">
    <property type="component" value="Unassembled WGS sequence"/>
</dbReference>
<feature type="binding site" evidence="18">
    <location>
        <position position="161"/>
    </location>
    <ligand>
        <name>UDP-N-acetyl-alpha-D-glucosamine</name>
        <dbReference type="ChEBI" id="CHEBI:57705"/>
    </ligand>
</feature>
<gene>
    <name evidence="18 21" type="primary">glmU</name>
    <name evidence="21" type="ORF">D5H78_02495</name>
</gene>
<comment type="subcellular location">
    <subcellularLocation>
        <location evidence="1 18">Cytoplasm</location>
    </subcellularLocation>
</comment>
<sequence>MEPARPAAVVVLAAGEGTRMRSSLPKVLHPLCGRTLVGHAVAAARALQPEHLVVVVGHGRDAVRAHLAEADPGVVTAVQDRQLGTGHAVACGLEALPPLTGTVVVTYGDVPLLSGTTLRALVEAHERDGNAVTVLTALLDDPTGYGRVLRAVDGTVAGIVEEKDATPEQRTVYEVNSGIYAFTAAALRDGLARLTTDNAQGELYLTDVLALARAAGGRVDALRTADTWQTEGVNDRVQLARVRRELNRRVVEAWMRAGVTVEDPGTTWVDVDVTVGRDAVLRPQVQLLAGTVVGEGAVVGPDTTLRGTRVGPGAQVVRSHCEGAVVGEGAAVGPFAYLRPGAVLGAGAKVGTYVEVKGSTIGAGSKVPHLSYVGDAQIGEGANIGAATVFVNYDGVAKHRTVVGDHVRVGSDTMLVAPLVVGDGAYTAAGSVVTQDVPPGAMAVARGRQRNVEGWVERRRAGSPAAEAARRAREQGAREPGGREPGGREPGGQEQVGTAGEEQA</sequence>
<comment type="similarity">
    <text evidence="3 18">In the N-terminal section; belongs to the N-acetylglucosamine-1-phosphate uridyltransferase family.</text>
</comment>
<dbReference type="SUPFAM" id="SSF51161">
    <property type="entry name" value="Trimeric LpxA-like enzymes"/>
    <property type="match status" value="1"/>
</dbReference>
<feature type="binding site" evidence="18">
    <location>
        <position position="386"/>
    </location>
    <ligand>
        <name>acetyl-CoA</name>
        <dbReference type="ChEBI" id="CHEBI:57288"/>
    </ligand>
</feature>
<comment type="catalytic activity">
    <reaction evidence="16 18">
        <text>N-acetyl-alpha-D-glucosamine 1-phosphate + UTP + H(+) = UDP-N-acetyl-alpha-D-glucosamine + diphosphate</text>
        <dbReference type="Rhea" id="RHEA:13509"/>
        <dbReference type="ChEBI" id="CHEBI:15378"/>
        <dbReference type="ChEBI" id="CHEBI:33019"/>
        <dbReference type="ChEBI" id="CHEBI:46398"/>
        <dbReference type="ChEBI" id="CHEBI:57705"/>
        <dbReference type="ChEBI" id="CHEBI:57776"/>
        <dbReference type="EC" id="2.7.7.23"/>
    </reaction>
</comment>
<dbReference type="InterPro" id="IPR050065">
    <property type="entry name" value="GlmU-like"/>
</dbReference>
<evidence type="ECO:0000256" key="17">
    <source>
        <dbReference type="ARBA" id="ARBA00049628"/>
    </source>
</evidence>
<comment type="pathway">
    <text evidence="18">Nucleotide-sugar biosynthesis; UDP-N-acetyl-alpha-D-glucosamine biosynthesis; N-acetyl-alpha-D-glucosamine 1-phosphate from alpha-D-glucosamine 6-phosphate (route II): step 2/2.</text>
</comment>
<dbReference type="InterPro" id="IPR025877">
    <property type="entry name" value="MobA-like_NTP_Trfase"/>
</dbReference>
<keyword evidence="9 18" id="KW-0460">Magnesium</keyword>
<feature type="region of interest" description="N-acetyltransferase" evidence="18">
    <location>
        <begin position="258"/>
        <end position="504"/>
    </location>
</feature>
<feature type="binding site" evidence="18">
    <location>
        <position position="339"/>
    </location>
    <ligand>
        <name>UDP-N-acetyl-alpha-D-glucosamine</name>
        <dbReference type="ChEBI" id="CHEBI:57705"/>
    </ligand>
</feature>
<feature type="binding site" evidence="18">
    <location>
        <position position="372"/>
    </location>
    <ligand>
        <name>UDP-N-acetyl-alpha-D-glucosamine</name>
        <dbReference type="ChEBI" id="CHEBI:57705"/>
    </ligand>
</feature>
<evidence type="ECO:0000256" key="6">
    <source>
        <dbReference type="ARBA" id="ARBA00022695"/>
    </source>
</evidence>
<feature type="binding site" evidence="18">
    <location>
        <begin position="12"/>
        <end position="15"/>
    </location>
    <ligand>
        <name>UDP-N-acetyl-alpha-D-glucosamine</name>
        <dbReference type="ChEBI" id="CHEBI:57705"/>
    </ligand>
</feature>
<keyword evidence="14 18" id="KW-0961">Cell wall biogenesis/degradation</keyword>
<evidence type="ECO:0000256" key="16">
    <source>
        <dbReference type="ARBA" id="ARBA00048493"/>
    </source>
</evidence>
<dbReference type="EMBL" id="QZEZ01000001">
    <property type="protein sequence ID" value="RJK97859.1"/>
    <property type="molecule type" value="Genomic_DNA"/>
</dbReference>
<dbReference type="GO" id="GO:0005737">
    <property type="term" value="C:cytoplasm"/>
    <property type="evidence" value="ECO:0007669"/>
    <property type="project" value="UniProtKB-SubCell"/>
</dbReference>
<dbReference type="GO" id="GO:0003977">
    <property type="term" value="F:UDP-N-acetylglucosamine diphosphorylase activity"/>
    <property type="evidence" value="ECO:0007669"/>
    <property type="project" value="UniProtKB-UniRule"/>
</dbReference>
<comment type="catalytic activity">
    <reaction evidence="15 18">
        <text>alpha-D-glucosamine 1-phosphate + acetyl-CoA = N-acetyl-alpha-D-glucosamine 1-phosphate + CoA + H(+)</text>
        <dbReference type="Rhea" id="RHEA:13725"/>
        <dbReference type="ChEBI" id="CHEBI:15378"/>
        <dbReference type="ChEBI" id="CHEBI:57287"/>
        <dbReference type="ChEBI" id="CHEBI:57288"/>
        <dbReference type="ChEBI" id="CHEBI:57776"/>
        <dbReference type="ChEBI" id="CHEBI:58516"/>
        <dbReference type="EC" id="2.3.1.157"/>
    </reaction>
</comment>
<evidence type="ECO:0000313" key="21">
    <source>
        <dbReference type="EMBL" id="RJK97859.1"/>
    </source>
</evidence>
<dbReference type="UniPathway" id="UPA00973"/>
<dbReference type="EC" id="2.7.7.23" evidence="18"/>
<feature type="binding site" evidence="18">
    <location>
        <begin position="392"/>
        <end position="393"/>
    </location>
    <ligand>
        <name>acetyl-CoA</name>
        <dbReference type="ChEBI" id="CHEBI:57288"/>
    </ligand>
</feature>
<dbReference type="NCBIfam" id="TIGR01173">
    <property type="entry name" value="glmU"/>
    <property type="match status" value="1"/>
</dbReference>
<dbReference type="Pfam" id="PF00132">
    <property type="entry name" value="Hexapep"/>
    <property type="match status" value="1"/>
</dbReference>
<dbReference type="GO" id="GO:0000902">
    <property type="term" value="P:cell morphogenesis"/>
    <property type="evidence" value="ECO:0007669"/>
    <property type="project" value="UniProtKB-UniRule"/>
</dbReference>
<dbReference type="UniPathway" id="UPA00113">
    <property type="reaction ID" value="UER00532"/>
</dbReference>
<keyword evidence="13 18" id="KW-0012">Acyltransferase</keyword>
<dbReference type="GO" id="GO:0009245">
    <property type="term" value="P:lipid A biosynthetic process"/>
    <property type="evidence" value="ECO:0007669"/>
    <property type="project" value="UniProtKB-UniRule"/>
</dbReference>
<evidence type="ECO:0000256" key="1">
    <source>
        <dbReference type="ARBA" id="ARBA00004496"/>
    </source>
</evidence>
<feature type="region of interest" description="Pyrophosphorylase" evidence="18">
    <location>
        <begin position="1"/>
        <end position="236"/>
    </location>
</feature>
<feature type="binding site" evidence="18">
    <location>
        <position position="383"/>
    </location>
    <ligand>
        <name>UDP-N-acetyl-alpha-D-glucosamine</name>
        <dbReference type="ChEBI" id="CHEBI:57705"/>
    </ligand>
</feature>
<reference evidence="21 22" key="1">
    <citation type="submission" date="2018-09" db="EMBL/GenBank/DDBJ databases">
        <title>YIM 75000 draft genome.</title>
        <authorList>
            <person name="Tang S."/>
            <person name="Feng Y."/>
        </authorList>
    </citation>
    <scope>NUCLEOTIDE SEQUENCE [LARGE SCALE GENOMIC DNA]</scope>
    <source>
        <strain evidence="21 22">YIM 75000</strain>
    </source>
</reference>
<keyword evidence="8 18" id="KW-0677">Repeat</keyword>
<dbReference type="InterPro" id="IPR029044">
    <property type="entry name" value="Nucleotide-diphossugar_trans"/>
</dbReference>
<keyword evidence="4 18" id="KW-0963">Cytoplasm</keyword>
<evidence type="ECO:0000256" key="2">
    <source>
        <dbReference type="ARBA" id="ARBA00007707"/>
    </source>
</evidence>
<comment type="pathway">
    <text evidence="18">Bacterial outer membrane biogenesis; LPS lipid A biosynthesis.</text>
</comment>
<feature type="binding site" evidence="18">
    <location>
        <position position="109"/>
    </location>
    <ligand>
        <name>Mg(2+)</name>
        <dbReference type="ChEBI" id="CHEBI:18420"/>
    </ligand>
</feature>